<reference evidence="1 2" key="1">
    <citation type="submission" date="2020-04" db="EMBL/GenBank/DDBJ databases">
        <title>Perkinsus olseni comparative genomics.</title>
        <authorList>
            <person name="Bogema D.R."/>
        </authorList>
    </citation>
    <scope>NUCLEOTIDE SEQUENCE [LARGE SCALE GENOMIC DNA]</scope>
    <source>
        <strain evidence="1">ATCC PRA-205</strain>
    </source>
</reference>
<dbReference type="EMBL" id="JABANM010007518">
    <property type="protein sequence ID" value="KAF4744121.1"/>
    <property type="molecule type" value="Genomic_DNA"/>
</dbReference>
<dbReference type="AlphaFoldDB" id="A0A7J6TGU1"/>
<sequence>KWPEVDRILDWDGCASSDARRLVEGTVERLVGRRQSMQDFYETFCLVGVLSRAQARTARQQLFDLHKCLVEEDNSSLLAVLDPASTGRVSIDALPAVITAAGFDYSANELTRFQRLLDPTGSGSVLSDTVTFIVATAPSELPSGQQTLVFQQPGGVAAPSTAYGQT</sequence>
<feature type="non-terminal residue" evidence="1">
    <location>
        <position position="166"/>
    </location>
</feature>
<organism evidence="1 2">
    <name type="scientific">Perkinsus olseni</name>
    <name type="common">Perkinsus atlanticus</name>
    <dbReference type="NCBI Taxonomy" id="32597"/>
    <lineage>
        <taxon>Eukaryota</taxon>
        <taxon>Sar</taxon>
        <taxon>Alveolata</taxon>
        <taxon>Perkinsozoa</taxon>
        <taxon>Perkinsea</taxon>
        <taxon>Perkinsida</taxon>
        <taxon>Perkinsidae</taxon>
        <taxon>Perkinsus</taxon>
    </lineage>
</organism>
<comment type="caution">
    <text evidence="1">The sequence shown here is derived from an EMBL/GenBank/DDBJ whole genome shotgun (WGS) entry which is preliminary data.</text>
</comment>
<evidence type="ECO:0000313" key="2">
    <source>
        <dbReference type="Proteomes" id="UP000574390"/>
    </source>
</evidence>
<dbReference type="Proteomes" id="UP000574390">
    <property type="component" value="Unassembled WGS sequence"/>
</dbReference>
<gene>
    <name evidence="1" type="ORF">FOZ62_021723</name>
</gene>
<name>A0A7J6TGU1_PEROL</name>
<protein>
    <submittedName>
        <fullName evidence="1">Uncharacterized protein</fullName>
    </submittedName>
</protein>
<evidence type="ECO:0000313" key="1">
    <source>
        <dbReference type="EMBL" id="KAF4744121.1"/>
    </source>
</evidence>
<accession>A0A7J6TGU1</accession>
<feature type="non-terminal residue" evidence="1">
    <location>
        <position position="1"/>
    </location>
</feature>
<proteinExistence type="predicted"/>